<evidence type="ECO:0000259" key="4">
    <source>
        <dbReference type="PROSITE" id="PS51934"/>
    </source>
</evidence>
<reference evidence="5 6" key="1">
    <citation type="journal article" date="2019" name="Environ. Microbiol.">
        <title>Species interactions and distinct microbial communities in high Arctic permafrost affected cryosols are associated with the CH4 and CO2 gas fluxes.</title>
        <authorList>
            <person name="Altshuler I."/>
            <person name="Hamel J."/>
            <person name="Turney S."/>
            <person name="Magnuson E."/>
            <person name="Levesque R."/>
            <person name="Greer C."/>
            <person name="Whyte L.G."/>
        </authorList>
    </citation>
    <scope>NUCLEOTIDE SEQUENCE [LARGE SCALE GENOMIC DNA]</scope>
    <source>
        <strain evidence="5 6">OWC5</strain>
    </source>
</reference>
<dbReference type="GO" id="GO:0070292">
    <property type="term" value="P:N-acylphosphatidylethanolamine metabolic process"/>
    <property type="evidence" value="ECO:0007669"/>
    <property type="project" value="TreeGrafter"/>
</dbReference>
<dbReference type="GO" id="GO:0005737">
    <property type="term" value="C:cytoplasm"/>
    <property type="evidence" value="ECO:0007669"/>
    <property type="project" value="TreeGrafter"/>
</dbReference>
<name>A0A502ICB5_9PSED</name>
<sequence length="196" mass="22614">MVQMFNIVPTLLNSLRWECQPEHSSTCPVRRNMMNISDKSAPVEELCTSQWHDWDWEAESEVAIGSHLITSRNGYYHHGIYLGEYKVVHYSGLCAGLHAGPVETLTLQRFVSGQRLWVKSTQQVRFERQEIIRRALSRVGENQYRLLTNNCEHFCNWCLYGESRSDQVRNYAAHPFAVLRLLLQALPGLLHRAATA</sequence>
<gene>
    <name evidence="5" type="ORF">EAH74_11035</name>
</gene>
<dbReference type="PROSITE" id="PS51934">
    <property type="entry name" value="LRAT"/>
    <property type="match status" value="1"/>
</dbReference>
<dbReference type="PANTHER" id="PTHR13943:SF77">
    <property type="entry name" value="LRAT DOMAIN-CONTAINING PROTEIN"/>
    <property type="match status" value="1"/>
</dbReference>
<proteinExistence type="predicted"/>
<evidence type="ECO:0000313" key="5">
    <source>
        <dbReference type="EMBL" id="TPG84567.1"/>
    </source>
</evidence>
<evidence type="ECO:0000256" key="2">
    <source>
        <dbReference type="ARBA" id="ARBA00022801"/>
    </source>
</evidence>
<dbReference type="Gene3D" id="3.90.1720.10">
    <property type="entry name" value="endopeptidase domain like (from Nostoc punctiforme)"/>
    <property type="match status" value="1"/>
</dbReference>
<dbReference type="AlphaFoldDB" id="A0A502ICB5"/>
<dbReference type="InterPro" id="IPR051496">
    <property type="entry name" value="H-rev107_PLA/AT"/>
</dbReference>
<feature type="domain" description="LRAT" evidence="4">
    <location>
        <begin position="67"/>
        <end position="167"/>
    </location>
</feature>
<evidence type="ECO:0000256" key="1">
    <source>
        <dbReference type="ARBA" id="ARBA00022679"/>
    </source>
</evidence>
<dbReference type="GO" id="GO:0004623">
    <property type="term" value="F:phospholipase A2 activity"/>
    <property type="evidence" value="ECO:0007669"/>
    <property type="project" value="TreeGrafter"/>
</dbReference>
<evidence type="ECO:0000256" key="3">
    <source>
        <dbReference type="ARBA" id="ARBA00023098"/>
    </source>
</evidence>
<dbReference type="EMBL" id="RCZA01000004">
    <property type="protein sequence ID" value="TPG84567.1"/>
    <property type="molecule type" value="Genomic_DNA"/>
</dbReference>
<dbReference type="GO" id="GO:0016410">
    <property type="term" value="F:N-acyltransferase activity"/>
    <property type="evidence" value="ECO:0007669"/>
    <property type="project" value="TreeGrafter"/>
</dbReference>
<dbReference type="Pfam" id="PF04970">
    <property type="entry name" value="LRAT"/>
    <property type="match status" value="1"/>
</dbReference>
<dbReference type="InterPro" id="IPR007053">
    <property type="entry name" value="LRAT_dom"/>
</dbReference>
<evidence type="ECO:0000313" key="6">
    <source>
        <dbReference type="Proteomes" id="UP000320914"/>
    </source>
</evidence>
<dbReference type="Proteomes" id="UP000320914">
    <property type="component" value="Unassembled WGS sequence"/>
</dbReference>
<comment type="caution">
    <text evidence="5">The sequence shown here is derived from an EMBL/GenBank/DDBJ whole genome shotgun (WGS) entry which is preliminary data.</text>
</comment>
<keyword evidence="2" id="KW-0378">Hydrolase</keyword>
<dbReference type="PANTHER" id="PTHR13943">
    <property type="entry name" value="HRAS-LIKE SUPPRESSOR - RELATED"/>
    <property type="match status" value="1"/>
</dbReference>
<keyword evidence="3" id="KW-0443">Lipid metabolism</keyword>
<organism evidence="5 6">
    <name type="scientific">Pseudomonas mandelii</name>
    <dbReference type="NCBI Taxonomy" id="75612"/>
    <lineage>
        <taxon>Bacteria</taxon>
        <taxon>Pseudomonadati</taxon>
        <taxon>Pseudomonadota</taxon>
        <taxon>Gammaproteobacteria</taxon>
        <taxon>Pseudomonadales</taxon>
        <taxon>Pseudomonadaceae</taxon>
        <taxon>Pseudomonas</taxon>
    </lineage>
</organism>
<keyword evidence="1" id="KW-0808">Transferase</keyword>
<dbReference type="GO" id="GO:0008970">
    <property type="term" value="F:phospholipase A1 activity"/>
    <property type="evidence" value="ECO:0007669"/>
    <property type="project" value="TreeGrafter"/>
</dbReference>
<protein>
    <submittedName>
        <fullName evidence="5">NC domain protein</fullName>
    </submittedName>
</protein>
<accession>A0A502ICB5</accession>